<name>A0A0D8XM06_DICVI</name>
<feature type="compositionally biased region" description="Basic and acidic residues" evidence="6">
    <location>
        <begin position="145"/>
        <end position="164"/>
    </location>
</feature>
<dbReference type="InterPro" id="IPR016181">
    <property type="entry name" value="Acyl_CoA_acyltransferase"/>
</dbReference>
<dbReference type="EMBL" id="KN716445">
    <property type="protein sequence ID" value="KJH44819.1"/>
    <property type="molecule type" value="Genomic_DNA"/>
</dbReference>
<dbReference type="InterPro" id="IPR017137">
    <property type="entry name" value="Arg-tRNA-P_Trfase_1_euk"/>
</dbReference>
<dbReference type="PANTHER" id="PTHR21367:SF1">
    <property type="entry name" value="ARGINYL-TRNA--PROTEIN TRANSFERASE 1"/>
    <property type="match status" value="1"/>
</dbReference>
<organism evidence="9 10">
    <name type="scientific">Dictyocaulus viviparus</name>
    <name type="common">Bovine lungworm</name>
    <dbReference type="NCBI Taxonomy" id="29172"/>
    <lineage>
        <taxon>Eukaryota</taxon>
        <taxon>Metazoa</taxon>
        <taxon>Ecdysozoa</taxon>
        <taxon>Nematoda</taxon>
        <taxon>Chromadorea</taxon>
        <taxon>Rhabditida</taxon>
        <taxon>Rhabditina</taxon>
        <taxon>Rhabditomorpha</taxon>
        <taxon>Strongyloidea</taxon>
        <taxon>Metastrongylidae</taxon>
        <taxon>Dictyocaulus</taxon>
    </lineage>
</organism>
<keyword evidence="2 5" id="KW-0808">Transferase</keyword>
<dbReference type="GO" id="GO:0005737">
    <property type="term" value="C:cytoplasm"/>
    <property type="evidence" value="ECO:0007669"/>
    <property type="project" value="TreeGrafter"/>
</dbReference>
<protein>
    <recommendedName>
        <fullName evidence="5">Arginyl-tRNA--protein transferase 1</fullName>
        <shortName evidence="5">Arginyltransferase 1</shortName>
        <shortName evidence="5">R-transferase 1</shortName>
        <ecNumber evidence="5">2.3.2.8</ecNumber>
    </recommendedName>
    <alternativeName>
        <fullName evidence="5">Arginine-tRNA--protein transferase 1</fullName>
    </alternativeName>
</protein>
<feature type="domain" description="N-end rule aminoacyl transferase C-terminal" evidence="8">
    <location>
        <begin position="234"/>
        <end position="372"/>
    </location>
</feature>
<dbReference type="Pfam" id="PF04376">
    <property type="entry name" value="ATE_N"/>
    <property type="match status" value="1"/>
</dbReference>
<evidence type="ECO:0000256" key="3">
    <source>
        <dbReference type="ARBA" id="ARBA00022786"/>
    </source>
</evidence>
<evidence type="ECO:0000256" key="4">
    <source>
        <dbReference type="ARBA" id="ARBA00023315"/>
    </source>
</evidence>
<dbReference type="EC" id="2.3.2.8" evidence="5"/>
<dbReference type="InterPro" id="IPR007471">
    <property type="entry name" value="N-end_Aminoacyl_Trfase_N"/>
</dbReference>
<comment type="catalytic activity">
    <reaction evidence="5">
        <text>an N-terminal L-alpha-aminoacyl-[protein] + L-arginyl-tRNA(Arg) = an N-terminal L-arginyl-L-aminoacyl-[protein] + tRNA(Arg) + H(+)</text>
        <dbReference type="Rhea" id="RHEA:10208"/>
        <dbReference type="Rhea" id="RHEA-COMP:9658"/>
        <dbReference type="Rhea" id="RHEA-COMP:9673"/>
        <dbReference type="Rhea" id="RHEA-COMP:10636"/>
        <dbReference type="Rhea" id="RHEA-COMP:10638"/>
        <dbReference type="ChEBI" id="CHEBI:15378"/>
        <dbReference type="ChEBI" id="CHEBI:78442"/>
        <dbReference type="ChEBI" id="CHEBI:78513"/>
        <dbReference type="ChEBI" id="CHEBI:78597"/>
        <dbReference type="ChEBI" id="CHEBI:83562"/>
        <dbReference type="EC" id="2.3.2.8"/>
    </reaction>
</comment>
<gene>
    <name evidence="9" type="ORF">DICVIV_09138</name>
</gene>
<evidence type="ECO:0000256" key="1">
    <source>
        <dbReference type="ARBA" id="ARBA00009991"/>
    </source>
</evidence>
<comment type="function">
    <text evidence="5">Involved in the post-translational conjugation of arginine to the N-terminal aspartate or glutamate of a protein. This arginylation is required for degradation of the protein via the ubiquitin pathway.</text>
</comment>
<dbReference type="PANTHER" id="PTHR21367">
    <property type="entry name" value="ARGININE-TRNA-PROTEIN TRANSFERASE 1"/>
    <property type="match status" value="1"/>
</dbReference>
<dbReference type="SUPFAM" id="SSF55729">
    <property type="entry name" value="Acyl-CoA N-acyltransferases (Nat)"/>
    <property type="match status" value="1"/>
</dbReference>
<evidence type="ECO:0000259" key="7">
    <source>
        <dbReference type="Pfam" id="PF04376"/>
    </source>
</evidence>
<keyword evidence="3 5" id="KW-0833">Ubl conjugation pathway</keyword>
<keyword evidence="4 5" id="KW-0012">Acyltransferase</keyword>
<evidence type="ECO:0000313" key="9">
    <source>
        <dbReference type="EMBL" id="KJH44819.1"/>
    </source>
</evidence>
<sequence length="476" mass="55877">MLTNTRLSDVDHRFRFRNLGSQSKLRQLPGIAGQWMAKVSVRNNIVCANAKTAHNSKKRNTNFESILIFRSGKYIYKPLMERTCCPQYTIRLDVTKYILSRSHRKVLRQMNEYLKNDTKPRSNPRAQEAMCCEGSFPKSGVVKEATNRTDSLPKKKSDNPVPKKKEIRRQRCFSRWRDKGLDEDEMKKARVAKEKARVKTVESYILEPDKEWKHTLEVKLVSTSSKEFTERFEESFLLFKKYQEEIHSDNHVSRSGFRRFLVDTPLFDDKVSSSSERLSFGSYHLWYILDDKLLAVGVIDILPRCVSSKYMYYDPEYGFLNLGTYTALREIAFTRSLMKIQSEVKYYYMGYYIITCQKMRYKGFFRPSELLCDRTFQWVPLDRCQQLLQENDNKFTVFLPDLPPATMQTRDNLLLLVDGKIVQYSEIHDLGPALRDLANSEAIKENLDSFAMRIGCDMNRLVMYLPEFQNLKMAEV</sequence>
<evidence type="ECO:0000256" key="6">
    <source>
        <dbReference type="SAM" id="MobiDB-lite"/>
    </source>
</evidence>
<proteinExistence type="inferred from homology"/>
<dbReference type="InterPro" id="IPR007472">
    <property type="entry name" value="N-end_Aminoacyl_Trfase_C"/>
</dbReference>
<evidence type="ECO:0000259" key="8">
    <source>
        <dbReference type="Pfam" id="PF04377"/>
    </source>
</evidence>
<keyword evidence="10" id="KW-1185">Reference proteome</keyword>
<evidence type="ECO:0000313" key="10">
    <source>
        <dbReference type="Proteomes" id="UP000053766"/>
    </source>
</evidence>
<dbReference type="STRING" id="29172.A0A0D8XM06"/>
<dbReference type="Pfam" id="PF04377">
    <property type="entry name" value="ATE_C"/>
    <property type="match status" value="1"/>
</dbReference>
<dbReference type="Proteomes" id="UP000053766">
    <property type="component" value="Unassembled WGS sequence"/>
</dbReference>
<comment type="similarity">
    <text evidence="1 5">Belongs to the R-transferase family.</text>
</comment>
<evidence type="ECO:0000256" key="2">
    <source>
        <dbReference type="ARBA" id="ARBA00022679"/>
    </source>
</evidence>
<dbReference type="GO" id="GO:0004057">
    <property type="term" value="F:arginyl-tRNA--protein transferase activity"/>
    <property type="evidence" value="ECO:0007669"/>
    <property type="project" value="UniProtKB-EC"/>
</dbReference>
<dbReference type="AlphaFoldDB" id="A0A0D8XM06"/>
<reference evidence="10" key="2">
    <citation type="journal article" date="2016" name="Sci. Rep.">
        <title>Dictyocaulus viviparus genome, variome and transcriptome elucidate lungworm biology and support future intervention.</title>
        <authorList>
            <person name="McNulty S.N."/>
            <person name="Strube C."/>
            <person name="Rosa B.A."/>
            <person name="Martin J.C."/>
            <person name="Tyagi R."/>
            <person name="Choi Y.J."/>
            <person name="Wang Q."/>
            <person name="Hallsworth Pepin K."/>
            <person name="Zhang X."/>
            <person name="Ozersky P."/>
            <person name="Wilson R.K."/>
            <person name="Sternberg P.W."/>
            <person name="Gasser R.B."/>
            <person name="Mitreva M."/>
        </authorList>
    </citation>
    <scope>NUCLEOTIDE SEQUENCE [LARGE SCALE GENOMIC DNA]</scope>
    <source>
        <strain evidence="10">HannoverDv2000</strain>
    </source>
</reference>
<feature type="domain" description="N-end aminoacyl transferase N-terminal" evidence="7">
    <location>
        <begin position="69"/>
        <end position="105"/>
    </location>
</feature>
<dbReference type="InterPro" id="IPR030700">
    <property type="entry name" value="N-end_Aminoacyl_Trfase"/>
</dbReference>
<reference evidence="9 10" key="1">
    <citation type="submission" date="2013-11" db="EMBL/GenBank/DDBJ databases">
        <title>Draft genome of the bovine lungworm Dictyocaulus viviparus.</title>
        <authorList>
            <person name="Mitreva M."/>
        </authorList>
    </citation>
    <scope>NUCLEOTIDE SEQUENCE [LARGE SCALE GENOMIC DNA]</scope>
    <source>
        <strain evidence="9 10">HannoverDv2000</strain>
    </source>
</reference>
<feature type="region of interest" description="Disordered" evidence="6">
    <location>
        <begin position="143"/>
        <end position="166"/>
    </location>
</feature>
<accession>A0A0D8XM06</accession>
<dbReference type="PIRSF" id="PIRSF037207">
    <property type="entry name" value="ATE1_euk"/>
    <property type="match status" value="1"/>
</dbReference>
<dbReference type="OrthoDB" id="74183at2759"/>
<evidence type="ECO:0000256" key="5">
    <source>
        <dbReference type="PIRNR" id="PIRNR037207"/>
    </source>
</evidence>